<dbReference type="InterPro" id="IPR031949">
    <property type="entry name" value="DUF4776"/>
</dbReference>
<proteinExistence type="predicted"/>
<feature type="region of interest" description="Disordered" evidence="2">
    <location>
        <begin position="243"/>
        <end position="285"/>
    </location>
</feature>
<accession>A0A7R8YY55</accession>
<gene>
    <name evidence="4" type="ORF">HERILL_LOCUS12266</name>
</gene>
<evidence type="ECO:0000259" key="3">
    <source>
        <dbReference type="Pfam" id="PF16003"/>
    </source>
</evidence>
<feature type="compositionally biased region" description="Basic and acidic residues" evidence="2">
    <location>
        <begin position="272"/>
        <end position="285"/>
    </location>
</feature>
<evidence type="ECO:0000313" key="4">
    <source>
        <dbReference type="EMBL" id="CAD7089733.1"/>
    </source>
</evidence>
<keyword evidence="1" id="KW-0175">Coiled coil</keyword>
<evidence type="ECO:0000313" key="5">
    <source>
        <dbReference type="Proteomes" id="UP000594454"/>
    </source>
</evidence>
<reference evidence="4 5" key="1">
    <citation type="submission" date="2020-11" db="EMBL/GenBank/DDBJ databases">
        <authorList>
            <person name="Wallbank WR R."/>
            <person name="Pardo Diaz C."/>
            <person name="Kozak K."/>
            <person name="Martin S."/>
            <person name="Jiggins C."/>
            <person name="Moest M."/>
            <person name="Warren A I."/>
            <person name="Generalovic N T."/>
            <person name="Byers J.R.P. K."/>
            <person name="Montejo-Kovacevich G."/>
            <person name="Yen C E."/>
        </authorList>
    </citation>
    <scope>NUCLEOTIDE SEQUENCE [LARGE SCALE GENOMIC DNA]</scope>
</reference>
<name>A0A7R8YY55_HERIL</name>
<dbReference type="Proteomes" id="UP000594454">
    <property type="component" value="Chromosome 5"/>
</dbReference>
<evidence type="ECO:0000256" key="2">
    <source>
        <dbReference type="SAM" id="MobiDB-lite"/>
    </source>
</evidence>
<dbReference type="AlphaFoldDB" id="A0A7R8YY55"/>
<protein>
    <recommendedName>
        <fullName evidence="3">DUF4776 domain-containing protein</fullName>
    </recommendedName>
</protein>
<dbReference type="Pfam" id="PF16003">
    <property type="entry name" value="DUF4776"/>
    <property type="match status" value="1"/>
</dbReference>
<evidence type="ECO:0000256" key="1">
    <source>
        <dbReference type="SAM" id="Coils"/>
    </source>
</evidence>
<sequence>MTSNLLGNCGGNDQCPAWFEADHYRFMQGTLVEDCTGLGGCGSPDCCQMKDDMDICNEVLEELKPKPVAGACCLDPCEQIFGPICGLRDGPTCTESCSCIFKSKPKDRKRTNDQIMKDIMKNDPYEQRKTEILYPHTCPTPQLLAPAEPVQPRSCPVCCEDISWVPLYGTCPKCGFAPKIITPLEERAYDENKTARQILDQWKEETAKFRREQKISKFGACYCTPQNECLNCQLRKFSRKRHRTHRTKEQRSFEDKSDEVSCDEEGFEGDAEGERGEGEDEANRIIDDFLPKSGNKLSTKWNYKRPDYKIPSIKRIIKWCKKKSFSKTDEKFFDKGLSGSESSSISKSSEDITQFNCVRRKTFLQSGNERGSMSSETKQRKVSQEMGSKKQKKDAQK</sequence>
<feature type="coiled-coil region" evidence="1">
    <location>
        <begin position="185"/>
        <end position="212"/>
    </location>
</feature>
<dbReference type="EMBL" id="LR899013">
    <property type="protein sequence ID" value="CAD7089733.1"/>
    <property type="molecule type" value="Genomic_DNA"/>
</dbReference>
<dbReference type="InParanoid" id="A0A7R8YY55"/>
<keyword evidence="5" id="KW-1185">Reference proteome</keyword>
<feature type="compositionally biased region" description="Acidic residues" evidence="2">
    <location>
        <begin position="260"/>
        <end position="271"/>
    </location>
</feature>
<organism evidence="4 5">
    <name type="scientific">Hermetia illucens</name>
    <name type="common">Black soldier fly</name>
    <dbReference type="NCBI Taxonomy" id="343691"/>
    <lineage>
        <taxon>Eukaryota</taxon>
        <taxon>Metazoa</taxon>
        <taxon>Ecdysozoa</taxon>
        <taxon>Arthropoda</taxon>
        <taxon>Hexapoda</taxon>
        <taxon>Insecta</taxon>
        <taxon>Pterygota</taxon>
        <taxon>Neoptera</taxon>
        <taxon>Endopterygota</taxon>
        <taxon>Diptera</taxon>
        <taxon>Brachycera</taxon>
        <taxon>Stratiomyomorpha</taxon>
        <taxon>Stratiomyidae</taxon>
        <taxon>Hermetiinae</taxon>
        <taxon>Hermetia</taxon>
    </lineage>
</organism>
<feature type="domain" description="DUF4776" evidence="3">
    <location>
        <begin position="151"/>
        <end position="259"/>
    </location>
</feature>
<dbReference type="OrthoDB" id="7883086at2759"/>
<feature type="compositionally biased region" description="Basic and acidic residues" evidence="2">
    <location>
        <begin position="247"/>
        <end position="259"/>
    </location>
</feature>
<feature type="compositionally biased region" description="Polar residues" evidence="2">
    <location>
        <begin position="363"/>
        <end position="376"/>
    </location>
</feature>
<feature type="region of interest" description="Disordered" evidence="2">
    <location>
        <begin position="363"/>
        <end position="397"/>
    </location>
</feature>